<sequence length="82" mass="9282">MEFSLESSRTAYVPGQTERLMNLRSRYCQEKPVEKREAALPSFLCLAGHRGPAFLNQSDRFIKVLVAHGRQARVITGCLQLC</sequence>
<name>A0A2K2CH72_BRADI</name>
<protein>
    <submittedName>
        <fullName evidence="1 2">Uncharacterized protein</fullName>
    </submittedName>
</protein>
<reference evidence="2" key="3">
    <citation type="submission" date="2018-08" db="UniProtKB">
        <authorList>
            <consortium name="EnsemblPlants"/>
        </authorList>
    </citation>
    <scope>IDENTIFICATION</scope>
    <source>
        <strain evidence="2">cv. Bd21</strain>
    </source>
</reference>
<evidence type="ECO:0000313" key="2">
    <source>
        <dbReference type="EnsemblPlants" id="PNT61383"/>
    </source>
</evidence>
<organism evidence="1">
    <name type="scientific">Brachypodium distachyon</name>
    <name type="common">Purple false brome</name>
    <name type="synonym">Trachynia distachya</name>
    <dbReference type="NCBI Taxonomy" id="15368"/>
    <lineage>
        <taxon>Eukaryota</taxon>
        <taxon>Viridiplantae</taxon>
        <taxon>Streptophyta</taxon>
        <taxon>Embryophyta</taxon>
        <taxon>Tracheophyta</taxon>
        <taxon>Spermatophyta</taxon>
        <taxon>Magnoliopsida</taxon>
        <taxon>Liliopsida</taxon>
        <taxon>Poales</taxon>
        <taxon>Poaceae</taxon>
        <taxon>BOP clade</taxon>
        <taxon>Pooideae</taxon>
        <taxon>Stipodae</taxon>
        <taxon>Brachypodieae</taxon>
        <taxon>Brachypodium</taxon>
    </lineage>
</organism>
<evidence type="ECO:0000313" key="3">
    <source>
        <dbReference type="Proteomes" id="UP000008810"/>
    </source>
</evidence>
<dbReference type="InParanoid" id="A0A2K2CH72"/>
<proteinExistence type="predicted"/>
<dbReference type="EnsemblPlants" id="PNT61383">
    <property type="protein sequence ID" value="PNT61383"/>
    <property type="gene ID" value="BRADI_5g14633v3"/>
</dbReference>
<reference evidence="1" key="2">
    <citation type="submission" date="2017-06" db="EMBL/GenBank/DDBJ databases">
        <title>WGS assembly of Brachypodium distachyon.</title>
        <authorList>
            <consortium name="The International Brachypodium Initiative"/>
            <person name="Lucas S."/>
            <person name="Harmon-Smith M."/>
            <person name="Lail K."/>
            <person name="Tice H."/>
            <person name="Grimwood J."/>
            <person name="Bruce D."/>
            <person name="Barry K."/>
            <person name="Shu S."/>
            <person name="Lindquist E."/>
            <person name="Wang M."/>
            <person name="Pitluck S."/>
            <person name="Vogel J.P."/>
            <person name="Garvin D.F."/>
            <person name="Mockler T.C."/>
            <person name="Schmutz J."/>
            <person name="Rokhsar D."/>
            <person name="Bevan M.W."/>
        </authorList>
    </citation>
    <scope>NUCLEOTIDE SEQUENCE</scope>
    <source>
        <strain evidence="1">Bd21</strain>
    </source>
</reference>
<keyword evidence="3" id="KW-1185">Reference proteome</keyword>
<dbReference type="Proteomes" id="UP000008810">
    <property type="component" value="Chromosome 5"/>
</dbReference>
<dbReference type="EMBL" id="CM000884">
    <property type="protein sequence ID" value="PNT61383.1"/>
    <property type="molecule type" value="Genomic_DNA"/>
</dbReference>
<dbReference type="AlphaFoldDB" id="A0A2K2CH72"/>
<gene>
    <name evidence="1" type="ORF">BRADI_5g14633v3</name>
</gene>
<dbReference type="Gramene" id="PNT61383">
    <property type="protein sequence ID" value="PNT61383"/>
    <property type="gene ID" value="BRADI_5g14633v3"/>
</dbReference>
<evidence type="ECO:0000313" key="1">
    <source>
        <dbReference type="EMBL" id="PNT61383.1"/>
    </source>
</evidence>
<accession>A0A2K2CH72</accession>
<reference evidence="1 2" key="1">
    <citation type="journal article" date="2010" name="Nature">
        <title>Genome sequencing and analysis of the model grass Brachypodium distachyon.</title>
        <authorList>
            <consortium name="International Brachypodium Initiative"/>
        </authorList>
    </citation>
    <scope>NUCLEOTIDE SEQUENCE [LARGE SCALE GENOMIC DNA]</scope>
    <source>
        <strain evidence="1 2">Bd21</strain>
    </source>
</reference>